<evidence type="ECO:0000256" key="5">
    <source>
        <dbReference type="SAM" id="Phobius"/>
    </source>
</evidence>
<dbReference type="GO" id="GO:0016020">
    <property type="term" value="C:membrane"/>
    <property type="evidence" value="ECO:0007669"/>
    <property type="project" value="UniProtKB-SubCell"/>
</dbReference>
<dbReference type="AlphaFoldDB" id="A0A8D7AFI0"/>
<comment type="subcellular location">
    <subcellularLocation>
        <location evidence="1">Membrane</location>
        <topology evidence="1">Multi-pass membrane protein</topology>
    </subcellularLocation>
</comment>
<accession>A0A8D7AFI0</accession>
<evidence type="ECO:0000256" key="1">
    <source>
        <dbReference type="ARBA" id="ARBA00004141"/>
    </source>
</evidence>
<name>A0A8D7AFI0_MUSAM</name>
<evidence type="ECO:0000259" key="6">
    <source>
        <dbReference type="Pfam" id="PF03151"/>
    </source>
</evidence>
<dbReference type="PANTHER" id="PTHR11132">
    <property type="entry name" value="SOLUTE CARRIER FAMILY 35"/>
    <property type="match status" value="1"/>
</dbReference>
<evidence type="ECO:0000256" key="2">
    <source>
        <dbReference type="ARBA" id="ARBA00022692"/>
    </source>
</evidence>
<gene>
    <name evidence="7" type="ORF">GSMUA_184530.1</name>
</gene>
<dbReference type="EMBL" id="HG996471">
    <property type="protein sequence ID" value="CAG1848658.1"/>
    <property type="molecule type" value="Genomic_DNA"/>
</dbReference>
<reference evidence="7" key="1">
    <citation type="submission" date="2021-03" db="EMBL/GenBank/DDBJ databases">
        <authorList>
            <consortium name="Genoscope - CEA"/>
            <person name="William W."/>
        </authorList>
    </citation>
    <scope>NUCLEOTIDE SEQUENCE</scope>
    <source>
        <strain evidence="7">Doubled-haploid Pahang</strain>
    </source>
</reference>
<keyword evidence="2 5" id="KW-0812">Transmembrane</keyword>
<keyword evidence="3 5" id="KW-1133">Transmembrane helix</keyword>
<dbReference type="InterPro" id="IPR050186">
    <property type="entry name" value="TPT_transporter"/>
</dbReference>
<evidence type="ECO:0000313" key="7">
    <source>
        <dbReference type="EMBL" id="CAG1848658.1"/>
    </source>
</evidence>
<protein>
    <submittedName>
        <fullName evidence="7">(wild Malaysian banana) hypothetical protein</fullName>
    </submittedName>
</protein>
<keyword evidence="4 5" id="KW-0472">Membrane</keyword>
<feature type="transmembrane region" description="Helical" evidence="5">
    <location>
        <begin position="33"/>
        <end position="50"/>
    </location>
</feature>
<sequence length="192" mass="21271">MAPKVGPLLPVSDHRGGDDGALLFKGSAMTMRGAFAALSYMTCAVLLVMFNKAALSSYNFPCANVITLFQEFYSSCFIAMKRCRIICFSNGEPHKAGLVPPETILQTLPLSMAYLLYMLATMESVLRVNVPMYTTLRRTTVVFTMIVEYLLTRQKYTRHVVGSVILIVLGAFVAGAGDLIFQCLWLWHGFCC</sequence>
<dbReference type="Pfam" id="PF03151">
    <property type="entry name" value="TPT"/>
    <property type="match status" value="1"/>
</dbReference>
<proteinExistence type="predicted"/>
<evidence type="ECO:0000256" key="3">
    <source>
        <dbReference type="ARBA" id="ARBA00022989"/>
    </source>
</evidence>
<organism evidence="7">
    <name type="scientific">Musa acuminata subsp. malaccensis</name>
    <name type="common">Wild banana</name>
    <name type="synonym">Musa malaccensis</name>
    <dbReference type="NCBI Taxonomy" id="214687"/>
    <lineage>
        <taxon>Eukaryota</taxon>
        <taxon>Viridiplantae</taxon>
        <taxon>Streptophyta</taxon>
        <taxon>Embryophyta</taxon>
        <taxon>Tracheophyta</taxon>
        <taxon>Spermatophyta</taxon>
        <taxon>Magnoliopsida</taxon>
        <taxon>Liliopsida</taxon>
        <taxon>Zingiberales</taxon>
        <taxon>Musaceae</taxon>
        <taxon>Musa</taxon>
    </lineage>
</organism>
<evidence type="ECO:0000256" key="4">
    <source>
        <dbReference type="ARBA" id="ARBA00023136"/>
    </source>
</evidence>
<feature type="transmembrane region" description="Helical" evidence="5">
    <location>
        <begin position="163"/>
        <end position="187"/>
    </location>
</feature>
<dbReference type="InterPro" id="IPR004853">
    <property type="entry name" value="Sugar_P_trans_dom"/>
</dbReference>
<feature type="domain" description="Sugar phosphate transporter" evidence="6">
    <location>
        <begin position="41"/>
        <end position="186"/>
    </location>
</feature>